<keyword evidence="4" id="KW-1133">Transmembrane helix</keyword>
<dbReference type="SMART" id="SM00364">
    <property type="entry name" value="LRR_BAC"/>
    <property type="match status" value="4"/>
</dbReference>
<dbReference type="Proteomes" id="UP001328107">
    <property type="component" value="Unassembled WGS sequence"/>
</dbReference>
<dbReference type="InterPro" id="IPR003591">
    <property type="entry name" value="Leu-rich_rpt_typical-subtyp"/>
</dbReference>
<evidence type="ECO:0000259" key="5">
    <source>
        <dbReference type="PROSITE" id="PS50835"/>
    </source>
</evidence>
<dbReference type="InterPro" id="IPR032675">
    <property type="entry name" value="LRR_dom_sf"/>
</dbReference>
<name>A0AAN5I6H4_9BILA</name>
<evidence type="ECO:0000313" key="6">
    <source>
        <dbReference type="EMBL" id="GMR53100.1"/>
    </source>
</evidence>
<keyword evidence="4" id="KW-0812">Transmembrane</keyword>
<dbReference type="Gene3D" id="3.80.10.10">
    <property type="entry name" value="Ribonuclease Inhibitor"/>
    <property type="match status" value="1"/>
</dbReference>
<proteinExistence type="predicted"/>
<gene>
    <name evidence="6" type="ORF">PMAYCL1PPCAC_23295</name>
</gene>
<keyword evidence="2" id="KW-0732">Signal</keyword>
<dbReference type="PROSITE" id="PS51450">
    <property type="entry name" value="LRR"/>
    <property type="match status" value="3"/>
</dbReference>
<organism evidence="6 7">
    <name type="scientific">Pristionchus mayeri</name>
    <dbReference type="NCBI Taxonomy" id="1317129"/>
    <lineage>
        <taxon>Eukaryota</taxon>
        <taxon>Metazoa</taxon>
        <taxon>Ecdysozoa</taxon>
        <taxon>Nematoda</taxon>
        <taxon>Chromadorea</taxon>
        <taxon>Rhabditida</taxon>
        <taxon>Rhabditina</taxon>
        <taxon>Diplogasteromorpha</taxon>
        <taxon>Diplogasteroidea</taxon>
        <taxon>Neodiplogasteridae</taxon>
        <taxon>Pristionchus</taxon>
    </lineage>
</organism>
<feature type="transmembrane region" description="Helical" evidence="4">
    <location>
        <begin position="281"/>
        <end position="302"/>
    </location>
</feature>
<dbReference type="SMART" id="SM00365">
    <property type="entry name" value="LRR_SD22"/>
    <property type="match status" value="4"/>
</dbReference>
<dbReference type="PRINTS" id="PR00019">
    <property type="entry name" value="LEURICHRPT"/>
</dbReference>
<dbReference type="SUPFAM" id="SSF52058">
    <property type="entry name" value="L domain-like"/>
    <property type="match status" value="1"/>
</dbReference>
<dbReference type="SMART" id="SM00369">
    <property type="entry name" value="LRR_TYP"/>
    <property type="match status" value="4"/>
</dbReference>
<keyword evidence="1" id="KW-0433">Leucine-rich repeat</keyword>
<dbReference type="Pfam" id="PF13855">
    <property type="entry name" value="LRR_8"/>
    <property type="match status" value="1"/>
</dbReference>
<keyword evidence="3" id="KW-0677">Repeat</keyword>
<evidence type="ECO:0000313" key="7">
    <source>
        <dbReference type="Proteomes" id="UP001328107"/>
    </source>
</evidence>
<evidence type="ECO:0000256" key="1">
    <source>
        <dbReference type="ARBA" id="ARBA00022614"/>
    </source>
</evidence>
<protein>
    <recommendedName>
        <fullName evidence="5">Ig-like domain-containing protein</fullName>
    </recommendedName>
</protein>
<evidence type="ECO:0000256" key="4">
    <source>
        <dbReference type="SAM" id="Phobius"/>
    </source>
</evidence>
<keyword evidence="4" id="KW-0472">Membrane</keyword>
<reference evidence="7" key="1">
    <citation type="submission" date="2022-10" db="EMBL/GenBank/DDBJ databases">
        <title>Genome assembly of Pristionchus species.</title>
        <authorList>
            <person name="Yoshida K."/>
            <person name="Sommer R.J."/>
        </authorList>
    </citation>
    <scope>NUCLEOTIDE SEQUENCE [LARGE SCALE GENOMIC DNA]</scope>
    <source>
        <strain evidence="7">RS5460</strain>
    </source>
</reference>
<dbReference type="EMBL" id="BTRK01000005">
    <property type="protein sequence ID" value="GMR53100.1"/>
    <property type="molecule type" value="Genomic_DNA"/>
</dbReference>
<comment type="caution">
    <text evidence="6">The sequence shown here is derived from an EMBL/GenBank/DDBJ whole genome shotgun (WGS) entry which is preliminary data.</text>
</comment>
<accession>A0AAN5I6H4</accession>
<evidence type="ECO:0000256" key="2">
    <source>
        <dbReference type="ARBA" id="ARBA00022729"/>
    </source>
</evidence>
<dbReference type="PANTHER" id="PTHR24366">
    <property type="entry name" value="IG(IMMUNOGLOBULIN) AND LRR(LEUCINE RICH REPEAT) DOMAINS"/>
    <property type="match status" value="1"/>
</dbReference>
<keyword evidence="7" id="KW-1185">Reference proteome</keyword>
<dbReference type="InterPro" id="IPR001611">
    <property type="entry name" value="Leu-rich_rpt"/>
</dbReference>
<dbReference type="AlphaFoldDB" id="A0AAN5I6H4"/>
<feature type="domain" description="Ig-like" evidence="5">
    <location>
        <begin position="177"/>
        <end position="269"/>
    </location>
</feature>
<dbReference type="PROSITE" id="PS50835">
    <property type="entry name" value="IG_LIKE"/>
    <property type="match status" value="1"/>
</dbReference>
<dbReference type="InterPro" id="IPR007110">
    <property type="entry name" value="Ig-like_dom"/>
</dbReference>
<sequence length="355" mass="39590">MTSSHSIYDSTTSPPSIDCLPATNLLTLRLDYCNLSRIDPLSFSNLVNLNSLDLSHNSLKILSLQPLRRLRTLLLSHNELHYLPDLSHFPSLRMLDLSSNRLLSISSLLLPPRVESLLIKRNRLSVLPALPSLSRLQELEISGNPLSCSCLLHSFLNWSFHLTLFDGSSFPCPLPLPSHCDLSIDAADNLTTILSNSPFPKEELCCILHGPRNSSFYWERDGRRLLPYRTESVHDGLALRSCFIARSHGLFSCHAEYGNSTVHRTFFIDAPPAVLAFESDILFYLAFSAALLLLMVPSIIIINRYCSIPSMPSTVSPVLSSPEVSEWESVTPRALLNQPPMARPESIVSIARSFP</sequence>
<evidence type="ECO:0000256" key="3">
    <source>
        <dbReference type="ARBA" id="ARBA00022737"/>
    </source>
</evidence>